<evidence type="ECO:0000313" key="6">
    <source>
        <dbReference type="EMBL" id="KAH8094480.1"/>
    </source>
</evidence>
<dbReference type="SUPFAM" id="SSF144232">
    <property type="entry name" value="HIT/MYND zinc finger-like"/>
    <property type="match status" value="1"/>
</dbReference>
<sequence>MADQAQFTIRCEACHAEDFQPNDLLYCRECNMVVYCSEECYSDDWVRHQPICAMLQDLGSQLEASMHRDPNISPFVSTRNETPGLRSVHGHEPTFTQQQVDAWMKFHESLIKDTTIVCLGLAGHPEKVRTKVMHVKLRPRNQAEHCGVVGRYFEFADACEVDIDEAMAVFPWPWPGHLMHVRMMHEQSKESDTGLVTAAIVEVEGSDLPLQMLPVYFKGEDRTAKFPCGPSSNNWKELFKFYVNTGRS</sequence>
<dbReference type="AlphaFoldDB" id="A0A8K0UJ86"/>
<dbReference type="PROSITE" id="PS01360">
    <property type="entry name" value="ZF_MYND_1"/>
    <property type="match status" value="1"/>
</dbReference>
<accession>A0A8K0UJ86</accession>
<dbReference type="GO" id="GO:0008270">
    <property type="term" value="F:zinc ion binding"/>
    <property type="evidence" value="ECO:0007669"/>
    <property type="project" value="UniProtKB-KW"/>
</dbReference>
<comment type="caution">
    <text evidence="6">The sequence shown here is derived from an EMBL/GenBank/DDBJ whole genome shotgun (WGS) entry which is preliminary data.</text>
</comment>
<evidence type="ECO:0000256" key="3">
    <source>
        <dbReference type="ARBA" id="ARBA00022833"/>
    </source>
</evidence>
<gene>
    <name evidence="6" type="ORF">BXZ70DRAFT_360050</name>
</gene>
<proteinExistence type="predicted"/>
<feature type="domain" description="MYND-type" evidence="5">
    <location>
        <begin position="11"/>
        <end position="52"/>
    </location>
</feature>
<protein>
    <recommendedName>
        <fullName evidence="5">MYND-type domain-containing protein</fullName>
    </recommendedName>
</protein>
<dbReference type="OrthoDB" id="6054366at2759"/>
<evidence type="ECO:0000259" key="5">
    <source>
        <dbReference type="PROSITE" id="PS50865"/>
    </source>
</evidence>
<evidence type="ECO:0000256" key="1">
    <source>
        <dbReference type="ARBA" id="ARBA00022723"/>
    </source>
</evidence>
<dbReference type="Proteomes" id="UP000813824">
    <property type="component" value="Unassembled WGS sequence"/>
</dbReference>
<keyword evidence="3" id="KW-0862">Zinc</keyword>
<keyword evidence="7" id="KW-1185">Reference proteome</keyword>
<dbReference type="Pfam" id="PF01753">
    <property type="entry name" value="zf-MYND"/>
    <property type="match status" value="1"/>
</dbReference>
<dbReference type="EMBL" id="JAEVFJ010000026">
    <property type="protein sequence ID" value="KAH8094480.1"/>
    <property type="molecule type" value="Genomic_DNA"/>
</dbReference>
<dbReference type="Gene3D" id="6.10.140.2220">
    <property type="match status" value="1"/>
</dbReference>
<dbReference type="PROSITE" id="PS50865">
    <property type="entry name" value="ZF_MYND_2"/>
    <property type="match status" value="1"/>
</dbReference>
<keyword evidence="2 4" id="KW-0863">Zinc-finger</keyword>
<dbReference type="InterPro" id="IPR002893">
    <property type="entry name" value="Znf_MYND"/>
</dbReference>
<reference evidence="6" key="1">
    <citation type="journal article" date="2021" name="New Phytol.">
        <title>Evolutionary innovations through gain and loss of genes in the ectomycorrhizal Boletales.</title>
        <authorList>
            <person name="Wu G."/>
            <person name="Miyauchi S."/>
            <person name="Morin E."/>
            <person name="Kuo A."/>
            <person name="Drula E."/>
            <person name="Varga T."/>
            <person name="Kohler A."/>
            <person name="Feng B."/>
            <person name="Cao Y."/>
            <person name="Lipzen A."/>
            <person name="Daum C."/>
            <person name="Hundley H."/>
            <person name="Pangilinan J."/>
            <person name="Johnson J."/>
            <person name="Barry K."/>
            <person name="LaButti K."/>
            <person name="Ng V."/>
            <person name="Ahrendt S."/>
            <person name="Min B."/>
            <person name="Choi I.G."/>
            <person name="Park H."/>
            <person name="Plett J.M."/>
            <person name="Magnuson J."/>
            <person name="Spatafora J.W."/>
            <person name="Nagy L.G."/>
            <person name="Henrissat B."/>
            <person name="Grigoriev I.V."/>
            <person name="Yang Z.L."/>
            <person name="Xu J."/>
            <person name="Martin F.M."/>
        </authorList>
    </citation>
    <scope>NUCLEOTIDE SEQUENCE</scope>
    <source>
        <strain evidence="6">KKN 215</strain>
    </source>
</reference>
<evidence type="ECO:0000313" key="7">
    <source>
        <dbReference type="Proteomes" id="UP000813824"/>
    </source>
</evidence>
<organism evidence="6 7">
    <name type="scientific">Cristinia sonorae</name>
    <dbReference type="NCBI Taxonomy" id="1940300"/>
    <lineage>
        <taxon>Eukaryota</taxon>
        <taxon>Fungi</taxon>
        <taxon>Dikarya</taxon>
        <taxon>Basidiomycota</taxon>
        <taxon>Agaricomycotina</taxon>
        <taxon>Agaricomycetes</taxon>
        <taxon>Agaricomycetidae</taxon>
        <taxon>Agaricales</taxon>
        <taxon>Pleurotineae</taxon>
        <taxon>Stephanosporaceae</taxon>
        <taxon>Cristinia</taxon>
    </lineage>
</organism>
<evidence type="ECO:0000256" key="4">
    <source>
        <dbReference type="PROSITE-ProRule" id="PRU00134"/>
    </source>
</evidence>
<keyword evidence="1" id="KW-0479">Metal-binding</keyword>
<evidence type="ECO:0000256" key="2">
    <source>
        <dbReference type="ARBA" id="ARBA00022771"/>
    </source>
</evidence>
<name>A0A8K0UJ86_9AGAR</name>